<feature type="transmembrane region" description="Helical" evidence="1">
    <location>
        <begin position="101"/>
        <end position="120"/>
    </location>
</feature>
<keyword evidence="1" id="KW-0472">Membrane</keyword>
<keyword evidence="3" id="KW-1185">Reference proteome</keyword>
<dbReference type="Proteomes" id="UP001589709">
    <property type="component" value="Unassembled WGS sequence"/>
</dbReference>
<reference evidence="2 3" key="1">
    <citation type="submission" date="2024-09" db="EMBL/GenBank/DDBJ databases">
        <authorList>
            <person name="Sun Q."/>
            <person name="Mori K."/>
        </authorList>
    </citation>
    <scope>NUCLEOTIDE SEQUENCE [LARGE SCALE GENOMIC DNA]</scope>
    <source>
        <strain evidence="2 3">JCM 6917</strain>
    </source>
</reference>
<comment type="caution">
    <text evidence="2">The sequence shown here is derived from an EMBL/GenBank/DDBJ whole genome shotgun (WGS) entry which is preliminary data.</text>
</comment>
<gene>
    <name evidence="2" type="ORF">ACFF45_28550</name>
</gene>
<protein>
    <submittedName>
        <fullName evidence="2">Uncharacterized protein</fullName>
    </submittedName>
</protein>
<accession>A0ABV5N8C2</accession>
<keyword evidence="1" id="KW-1133">Transmembrane helix</keyword>
<sequence length="123" mass="13670">MRTPSGGERRRLADALANEAEGYLVACAEREAARREAEQLCARLPWLTTAQAEDLGHRLVEQRLEVTRGILRRSADRAERLHRAYEARYAHLRRTLLRRHAACACTLLACAALAAAVLAAPGR</sequence>
<keyword evidence="1" id="KW-0812">Transmembrane</keyword>
<name>A0ABV5N8C2_9ACTN</name>
<dbReference type="RefSeq" id="WP_381349521.1">
    <property type="nucleotide sequence ID" value="NZ_JBHMCY010000072.1"/>
</dbReference>
<evidence type="ECO:0000256" key="1">
    <source>
        <dbReference type="SAM" id="Phobius"/>
    </source>
</evidence>
<evidence type="ECO:0000313" key="3">
    <source>
        <dbReference type="Proteomes" id="UP001589709"/>
    </source>
</evidence>
<organism evidence="2 3">
    <name type="scientific">Streptomyces cinereospinus</name>
    <dbReference type="NCBI Taxonomy" id="285561"/>
    <lineage>
        <taxon>Bacteria</taxon>
        <taxon>Bacillati</taxon>
        <taxon>Actinomycetota</taxon>
        <taxon>Actinomycetes</taxon>
        <taxon>Kitasatosporales</taxon>
        <taxon>Streptomycetaceae</taxon>
        <taxon>Streptomyces</taxon>
    </lineage>
</organism>
<proteinExistence type="predicted"/>
<dbReference type="EMBL" id="JBHMCY010000072">
    <property type="protein sequence ID" value="MFB9466552.1"/>
    <property type="molecule type" value="Genomic_DNA"/>
</dbReference>
<evidence type="ECO:0000313" key="2">
    <source>
        <dbReference type="EMBL" id="MFB9466552.1"/>
    </source>
</evidence>